<dbReference type="InterPro" id="IPR053378">
    <property type="entry name" value="Prenyl_diphosphate_synthase"/>
</dbReference>
<reference evidence="9 10" key="1">
    <citation type="submission" date="2020-08" db="EMBL/GenBank/DDBJ databases">
        <title>Genomic Encyclopedia of Type Strains, Phase IV (KMG-IV): sequencing the most valuable type-strain genomes for metagenomic binning, comparative biology and taxonomic classification.</title>
        <authorList>
            <person name="Goeker M."/>
        </authorList>
    </citation>
    <scope>NUCLEOTIDE SEQUENCE [LARGE SCALE GENOMIC DNA]</scope>
    <source>
        <strain evidence="9 10">DSM 25966</strain>
    </source>
</reference>
<dbReference type="InterPro" id="IPR008949">
    <property type="entry name" value="Isoprenoid_synthase_dom_sf"/>
</dbReference>
<dbReference type="PROSITE" id="PS00444">
    <property type="entry name" value="POLYPRENYL_SYNTHASE_2"/>
    <property type="match status" value="1"/>
</dbReference>
<dbReference type="Pfam" id="PF00348">
    <property type="entry name" value="polyprenyl_synt"/>
    <property type="match status" value="1"/>
</dbReference>
<dbReference type="InterPro" id="IPR000092">
    <property type="entry name" value="Polyprenyl_synt"/>
</dbReference>
<comment type="caution">
    <text evidence="9">The sequence shown here is derived from an EMBL/GenBank/DDBJ whole genome shotgun (WGS) entry which is preliminary data.</text>
</comment>
<evidence type="ECO:0000313" key="10">
    <source>
        <dbReference type="Proteomes" id="UP000553963"/>
    </source>
</evidence>
<evidence type="ECO:0000256" key="3">
    <source>
        <dbReference type="ARBA" id="ARBA00022679"/>
    </source>
</evidence>
<dbReference type="GO" id="GO:0005737">
    <property type="term" value="C:cytoplasm"/>
    <property type="evidence" value="ECO:0007669"/>
    <property type="project" value="UniProtKB-ARBA"/>
</dbReference>
<dbReference type="PANTHER" id="PTHR43281">
    <property type="entry name" value="FARNESYL DIPHOSPHATE SYNTHASE"/>
    <property type="match status" value="1"/>
</dbReference>
<dbReference type="AlphaFoldDB" id="A0A840ASK7"/>
<evidence type="ECO:0000256" key="6">
    <source>
        <dbReference type="ARBA" id="ARBA00023229"/>
    </source>
</evidence>
<organism evidence="9 10">
    <name type="scientific">Kaistia hirudinis</name>
    <dbReference type="NCBI Taxonomy" id="1293440"/>
    <lineage>
        <taxon>Bacteria</taxon>
        <taxon>Pseudomonadati</taxon>
        <taxon>Pseudomonadota</taxon>
        <taxon>Alphaproteobacteria</taxon>
        <taxon>Hyphomicrobiales</taxon>
        <taxon>Kaistiaceae</taxon>
        <taxon>Kaistia</taxon>
    </lineage>
</organism>
<dbReference type="NCBIfam" id="NF045485">
    <property type="entry name" value="FPPsyn"/>
    <property type="match status" value="1"/>
</dbReference>
<evidence type="ECO:0000256" key="5">
    <source>
        <dbReference type="ARBA" id="ARBA00022842"/>
    </source>
</evidence>
<dbReference type="SFLD" id="SFLDG01017">
    <property type="entry name" value="Polyprenyl_Transferase_Like"/>
    <property type="match status" value="1"/>
</dbReference>
<keyword evidence="6" id="KW-0414">Isoprene biosynthesis</keyword>
<dbReference type="GO" id="GO:0016114">
    <property type="term" value="P:terpenoid biosynthetic process"/>
    <property type="evidence" value="ECO:0007669"/>
    <property type="project" value="UniProtKB-ARBA"/>
</dbReference>
<dbReference type="InterPro" id="IPR033749">
    <property type="entry name" value="Polyprenyl_synt_CS"/>
</dbReference>
<accession>A0A840ASK7</accession>
<name>A0A840ASK7_9HYPH</name>
<gene>
    <name evidence="9" type="ORF">GGR25_003690</name>
</gene>
<dbReference type="EMBL" id="JACIDS010000004">
    <property type="protein sequence ID" value="MBB3932632.1"/>
    <property type="molecule type" value="Genomic_DNA"/>
</dbReference>
<evidence type="ECO:0000256" key="8">
    <source>
        <dbReference type="RuleBase" id="RU004466"/>
    </source>
</evidence>
<dbReference type="GO" id="GO:0046872">
    <property type="term" value="F:metal ion binding"/>
    <property type="evidence" value="ECO:0007669"/>
    <property type="project" value="UniProtKB-KW"/>
</dbReference>
<comment type="cofactor">
    <cofactor evidence="1">
        <name>Mg(2+)</name>
        <dbReference type="ChEBI" id="CHEBI:18420"/>
    </cofactor>
</comment>
<evidence type="ECO:0000313" key="9">
    <source>
        <dbReference type="EMBL" id="MBB3932632.1"/>
    </source>
</evidence>
<comment type="similarity">
    <text evidence="2 8">Belongs to the FPP/GGPP synthase family.</text>
</comment>
<evidence type="ECO:0000256" key="1">
    <source>
        <dbReference type="ARBA" id="ARBA00001946"/>
    </source>
</evidence>
<evidence type="ECO:0000256" key="2">
    <source>
        <dbReference type="ARBA" id="ARBA00006706"/>
    </source>
</evidence>
<dbReference type="Gene3D" id="1.10.600.10">
    <property type="entry name" value="Farnesyl Diphosphate Synthase"/>
    <property type="match status" value="1"/>
</dbReference>
<protein>
    <recommendedName>
        <fullName evidence="7">Probable farnesyl diphosphate synthase</fullName>
    </recommendedName>
</protein>
<dbReference type="FunFam" id="1.10.600.10:FF:000001">
    <property type="entry name" value="Geranylgeranyl diphosphate synthase"/>
    <property type="match status" value="1"/>
</dbReference>
<keyword evidence="10" id="KW-1185">Reference proteome</keyword>
<dbReference type="PANTHER" id="PTHR43281:SF1">
    <property type="entry name" value="FARNESYL DIPHOSPHATE SYNTHASE"/>
    <property type="match status" value="1"/>
</dbReference>
<evidence type="ECO:0000256" key="4">
    <source>
        <dbReference type="ARBA" id="ARBA00022723"/>
    </source>
</evidence>
<dbReference type="GO" id="GO:0004659">
    <property type="term" value="F:prenyltransferase activity"/>
    <property type="evidence" value="ECO:0007669"/>
    <property type="project" value="InterPro"/>
</dbReference>
<dbReference type="PROSITE" id="PS00723">
    <property type="entry name" value="POLYPRENYL_SYNTHASE_1"/>
    <property type="match status" value="1"/>
</dbReference>
<keyword evidence="4" id="KW-0479">Metal-binding</keyword>
<proteinExistence type="inferred from homology"/>
<dbReference type="SFLD" id="SFLDS00005">
    <property type="entry name" value="Isoprenoid_Synthase_Type_I"/>
    <property type="match status" value="1"/>
</dbReference>
<evidence type="ECO:0000256" key="7">
    <source>
        <dbReference type="ARBA" id="ARBA00069024"/>
    </source>
</evidence>
<dbReference type="Proteomes" id="UP000553963">
    <property type="component" value="Unassembled WGS sequence"/>
</dbReference>
<keyword evidence="5" id="KW-0460">Magnesium</keyword>
<sequence length="305" mass="31855">MPDFATRPFATRLVETADAVEHLLDRLLSPDPGEGEIARPARLLAAMRHAALGGGKRLRPSLLVETAALFGRAGDGVLRAAAAVECLHCYSLVHDDLPAMDDDDLRRGRPTVHKAFDEATAILAGDALQTLAFDVLADPLTDGDPAIRATLVLGLARASGIGGMAGGQMLDLDAERDPPDEAGIRRLQAMKTGALIRFSCEAGAILGRADPAALAAIRRYGEIIGLAFQLADDLLDATATTEAMGKATAKDAARGKGTLVALHGISATQKALGELIAEAEAVLKPFGDRSATLIEAARFVAARQK</sequence>
<dbReference type="SUPFAM" id="SSF48576">
    <property type="entry name" value="Terpenoid synthases"/>
    <property type="match status" value="1"/>
</dbReference>
<keyword evidence="3 8" id="KW-0808">Transferase</keyword>
<dbReference type="CDD" id="cd00685">
    <property type="entry name" value="Trans_IPPS_HT"/>
    <property type="match status" value="1"/>
</dbReference>
<dbReference type="RefSeq" id="WP_380147329.1">
    <property type="nucleotide sequence ID" value="NZ_JACIDS010000004.1"/>
</dbReference>